<comment type="caution">
    <text evidence="1">The sequence shown here is derived from an EMBL/GenBank/DDBJ whole genome shotgun (WGS) entry which is preliminary data.</text>
</comment>
<keyword evidence="2" id="KW-1185">Reference proteome</keyword>
<evidence type="ECO:0000313" key="2">
    <source>
        <dbReference type="Proteomes" id="UP001291623"/>
    </source>
</evidence>
<gene>
    <name evidence="1" type="ORF">RND71_024593</name>
</gene>
<reference evidence="1" key="1">
    <citation type="submission" date="2023-12" db="EMBL/GenBank/DDBJ databases">
        <title>Genome assembly of Anisodus tanguticus.</title>
        <authorList>
            <person name="Wang Y.-J."/>
        </authorList>
    </citation>
    <scope>NUCLEOTIDE SEQUENCE</scope>
    <source>
        <strain evidence="1">KB-2021</strain>
        <tissue evidence="1">Leaf</tissue>
    </source>
</reference>
<protein>
    <submittedName>
        <fullName evidence="1">Uncharacterized protein</fullName>
    </submittedName>
</protein>
<dbReference type="AlphaFoldDB" id="A0AAE1RRH9"/>
<proteinExistence type="predicted"/>
<dbReference type="EMBL" id="JAVYJV010000013">
    <property type="protein sequence ID" value="KAK4355622.1"/>
    <property type="molecule type" value="Genomic_DNA"/>
</dbReference>
<accession>A0AAE1RRH9</accession>
<name>A0AAE1RRH9_9SOLA</name>
<organism evidence="1 2">
    <name type="scientific">Anisodus tanguticus</name>
    <dbReference type="NCBI Taxonomy" id="243964"/>
    <lineage>
        <taxon>Eukaryota</taxon>
        <taxon>Viridiplantae</taxon>
        <taxon>Streptophyta</taxon>
        <taxon>Embryophyta</taxon>
        <taxon>Tracheophyta</taxon>
        <taxon>Spermatophyta</taxon>
        <taxon>Magnoliopsida</taxon>
        <taxon>eudicotyledons</taxon>
        <taxon>Gunneridae</taxon>
        <taxon>Pentapetalae</taxon>
        <taxon>asterids</taxon>
        <taxon>lamiids</taxon>
        <taxon>Solanales</taxon>
        <taxon>Solanaceae</taxon>
        <taxon>Solanoideae</taxon>
        <taxon>Hyoscyameae</taxon>
        <taxon>Anisodus</taxon>
    </lineage>
</organism>
<sequence>MPSTGDPEAITIVENQKLICRAVEYKFLNPIPESADASPTPPPATTNPSVVPDTAEPYPITSHLPYPLKSVPKSSLYFEISNSIEKGSLRNKFSLKRWELISFFIFDGAEYNDRKRYRYRLIVAVEATVYMVYPITLIEFDFLSEILEIKNLLKSTTHGMIVTPLMLMPLQITPHSARGPVFPPFLLEGQVGCSRELSNRNLSPRNPGLRQQFLLAQAVTQAIWTMKFHRRTPNKNLQFWNLKMDHQFLILNLSLLSLFHNVNLKTRRFPTTLL</sequence>
<evidence type="ECO:0000313" key="1">
    <source>
        <dbReference type="EMBL" id="KAK4355622.1"/>
    </source>
</evidence>
<dbReference type="Proteomes" id="UP001291623">
    <property type="component" value="Unassembled WGS sequence"/>
</dbReference>